<evidence type="ECO:0000259" key="7">
    <source>
        <dbReference type="PROSITE" id="PS51161"/>
    </source>
</evidence>
<evidence type="ECO:0000256" key="5">
    <source>
        <dbReference type="ARBA" id="ARBA00023125"/>
    </source>
</evidence>
<keyword evidence="6" id="KW-0804">Transcription</keyword>
<feature type="domain" description="ATP-cone" evidence="7">
    <location>
        <begin position="49"/>
        <end position="139"/>
    </location>
</feature>
<dbReference type="GO" id="GO:0045892">
    <property type="term" value="P:negative regulation of DNA-templated transcription"/>
    <property type="evidence" value="ECO:0007669"/>
    <property type="project" value="InterPro"/>
</dbReference>
<dbReference type="HAMAP" id="MF_00440">
    <property type="entry name" value="NrdR"/>
    <property type="match status" value="1"/>
</dbReference>
<evidence type="ECO:0000256" key="3">
    <source>
        <dbReference type="ARBA" id="ARBA00022840"/>
    </source>
</evidence>
<dbReference type="Pfam" id="PF03477">
    <property type="entry name" value="ATP-cone"/>
    <property type="match status" value="1"/>
</dbReference>
<dbReference type="GO" id="GO:0005524">
    <property type="term" value="F:ATP binding"/>
    <property type="evidence" value="ECO:0007669"/>
    <property type="project" value="UniProtKB-KW"/>
</dbReference>
<evidence type="ECO:0000256" key="2">
    <source>
        <dbReference type="ARBA" id="ARBA00022741"/>
    </source>
</evidence>
<keyword evidence="2" id="KW-0547">Nucleotide-binding</keyword>
<name>A0A645E8A5_9ZZZZ</name>
<dbReference type="Pfam" id="PF22811">
    <property type="entry name" value="Zn_ribbon_NrdR"/>
    <property type="match status" value="1"/>
</dbReference>
<dbReference type="AlphaFoldDB" id="A0A645E8A5"/>
<protein>
    <submittedName>
        <fullName evidence="8">Transcriptional repressor NrdR</fullName>
    </submittedName>
</protein>
<evidence type="ECO:0000313" key="8">
    <source>
        <dbReference type="EMBL" id="MPM97705.1"/>
    </source>
</evidence>
<dbReference type="PANTHER" id="PTHR30455">
    <property type="entry name" value="TRANSCRIPTIONAL REPRESSOR NRDR"/>
    <property type="match status" value="1"/>
</dbReference>
<dbReference type="GO" id="GO:0003677">
    <property type="term" value="F:DNA binding"/>
    <property type="evidence" value="ECO:0007669"/>
    <property type="project" value="UniProtKB-KW"/>
</dbReference>
<dbReference type="PANTHER" id="PTHR30455:SF2">
    <property type="entry name" value="TRANSCRIPTIONAL REPRESSOR NRDR"/>
    <property type="match status" value="1"/>
</dbReference>
<dbReference type="GO" id="GO:0008270">
    <property type="term" value="F:zinc ion binding"/>
    <property type="evidence" value="ECO:0007669"/>
    <property type="project" value="InterPro"/>
</dbReference>
<organism evidence="8">
    <name type="scientific">bioreactor metagenome</name>
    <dbReference type="NCBI Taxonomy" id="1076179"/>
    <lineage>
        <taxon>unclassified sequences</taxon>
        <taxon>metagenomes</taxon>
        <taxon>ecological metagenomes</taxon>
    </lineage>
</organism>
<keyword evidence="5" id="KW-0238">DNA-binding</keyword>
<keyword evidence="1" id="KW-0678">Repressor</keyword>
<reference evidence="8" key="1">
    <citation type="submission" date="2019-08" db="EMBL/GenBank/DDBJ databases">
        <authorList>
            <person name="Kucharzyk K."/>
            <person name="Murdoch R.W."/>
            <person name="Higgins S."/>
            <person name="Loffler F."/>
        </authorList>
    </citation>
    <scope>NUCLEOTIDE SEQUENCE</scope>
</reference>
<evidence type="ECO:0000256" key="1">
    <source>
        <dbReference type="ARBA" id="ARBA00022491"/>
    </source>
</evidence>
<sequence>MRCIYCNSPDSKVLDSRPVEDGNGIRRRRECIVCKKRFTTYEKAEQAPIIVIKKNGKRDLFDKDKLLRGILKSCQKTNVGFEAIEKMVDEIERDLHNVGDKEIKSELIGQMVMNHLQKLDPVAYVRFASVYREFKDVETFREEIESLLNTKNKKNSRS</sequence>
<evidence type="ECO:0000256" key="6">
    <source>
        <dbReference type="ARBA" id="ARBA00023163"/>
    </source>
</evidence>
<accession>A0A645E8A5</accession>
<evidence type="ECO:0000256" key="4">
    <source>
        <dbReference type="ARBA" id="ARBA00023015"/>
    </source>
</evidence>
<dbReference type="InterPro" id="IPR055173">
    <property type="entry name" value="NrdR-like_N"/>
</dbReference>
<comment type="caution">
    <text evidence="8">The sequence shown here is derived from an EMBL/GenBank/DDBJ whole genome shotgun (WGS) entry which is preliminary data.</text>
</comment>
<dbReference type="InterPro" id="IPR005144">
    <property type="entry name" value="ATP-cone_dom"/>
</dbReference>
<dbReference type="EMBL" id="VSSQ01043937">
    <property type="protein sequence ID" value="MPM97705.1"/>
    <property type="molecule type" value="Genomic_DNA"/>
</dbReference>
<dbReference type="PROSITE" id="PS51161">
    <property type="entry name" value="ATP_CONE"/>
    <property type="match status" value="1"/>
</dbReference>
<dbReference type="NCBIfam" id="TIGR00244">
    <property type="entry name" value="transcriptional regulator NrdR"/>
    <property type="match status" value="1"/>
</dbReference>
<keyword evidence="3" id="KW-0067">ATP-binding</keyword>
<gene>
    <name evidence="8" type="primary">nrdR_28</name>
    <name evidence="8" type="ORF">SDC9_144882</name>
</gene>
<proteinExistence type="inferred from homology"/>
<dbReference type="InterPro" id="IPR003796">
    <property type="entry name" value="RNR_NrdR-like"/>
</dbReference>
<keyword evidence="4" id="KW-0805">Transcription regulation</keyword>